<dbReference type="PANTHER" id="PTHR46390:SF1">
    <property type="entry name" value="MANNOSE-1-PHOSPHATE GUANYLYLTRANSFERASE"/>
    <property type="match status" value="1"/>
</dbReference>
<evidence type="ECO:0000313" key="11">
    <source>
        <dbReference type="Proteomes" id="UP000807825"/>
    </source>
</evidence>
<dbReference type="InterPro" id="IPR054566">
    <property type="entry name" value="ManC/GMP-like_b-helix"/>
</dbReference>
<evidence type="ECO:0000256" key="4">
    <source>
        <dbReference type="ARBA" id="ARBA00022695"/>
    </source>
</evidence>
<dbReference type="InterPro" id="IPR049577">
    <property type="entry name" value="GMPP_N"/>
</dbReference>
<dbReference type="Gene3D" id="3.90.550.10">
    <property type="entry name" value="Spore Coat Polysaccharide Biosynthesis Protein SpsA, Chain A"/>
    <property type="match status" value="1"/>
</dbReference>
<dbReference type="EC" id="2.7.7.13" evidence="2"/>
<keyword evidence="3" id="KW-0808">Transferase</keyword>
<keyword evidence="6" id="KW-0342">GTP-binding</keyword>
<gene>
    <name evidence="10" type="ORF">HY912_09080</name>
</gene>
<sequence length="357" mass="38764">MFHCVIMAGGSGTRFWPQSRRALPKQLLSIVGNKTMIRATVDRILPVTPAERIMIVAGDSCVDQIRAQIPELKPESIVAEPQGRNTAPCIALAAYKLAKESSDAVMAVLPADHLIGNESDFRRILRTACDAAVMGDFLITLGIVPDRPETGYGYIEMGQKALAVNGTDIFQVKSFAEKPDPVTAANYISQGNYMWNSGMFIWKVSAIIRAFEAHLPAVSSVLESILPQLNTPEEPAALKRVYGSLENISIDYAIMEKADQVVTIPMDVQWNDVGSWASLHGVWPGDDSGNALDGSALCLESNCCVVSSPHKLAILMGVHDLIVVDTPDALLVCSKDSAQNIKKLQELLAERGYEDLL</sequence>
<evidence type="ECO:0000256" key="7">
    <source>
        <dbReference type="ARBA" id="ARBA00047343"/>
    </source>
</evidence>
<comment type="catalytic activity">
    <reaction evidence="7">
        <text>alpha-D-mannose 1-phosphate + GTP + H(+) = GDP-alpha-D-mannose + diphosphate</text>
        <dbReference type="Rhea" id="RHEA:15229"/>
        <dbReference type="ChEBI" id="CHEBI:15378"/>
        <dbReference type="ChEBI" id="CHEBI:33019"/>
        <dbReference type="ChEBI" id="CHEBI:37565"/>
        <dbReference type="ChEBI" id="CHEBI:57527"/>
        <dbReference type="ChEBI" id="CHEBI:58409"/>
        <dbReference type="EC" id="2.7.7.13"/>
    </reaction>
</comment>
<dbReference type="GO" id="GO:0004475">
    <property type="term" value="F:mannose-1-phosphate guanylyltransferase (GTP) activity"/>
    <property type="evidence" value="ECO:0007669"/>
    <property type="project" value="UniProtKB-EC"/>
</dbReference>
<dbReference type="CDD" id="cd02509">
    <property type="entry name" value="GDP-M1P_Guanylyltransferase"/>
    <property type="match status" value="1"/>
</dbReference>
<dbReference type="SUPFAM" id="SSF53448">
    <property type="entry name" value="Nucleotide-diphospho-sugar transferases"/>
    <property type="match status" value="1"/>
</dbReference>
<name>A0A9D6V056_9BACT</name>
<dbReference type="GO" id="GO:0009298">
    <property type="term" value="P:GDP-mannose biosynthetic process"/>
    <property type="evidence" value="ECO:0007669"/>
    <property type="project" value="TreeGrafter"/>
</dbReference>
<proteinExistence type="inferred from homology"/>
<dbReference type="AlphaFoldDB" id="A0A9D6V056"/>
<evidence type="ECO:0000259" key="9">
    <source>
        <dbReference type="Pfam" id="PF22640"/>
    </source>
</evidence>
<feature type="domain" description="Nucleotidyl transferase" evidence="8">
    <location>
        <begin position="5"/>
        <end position="280"/>
    </location>
</feature>
<dbReference type="PANTHER" id="PTHR46390">
    <property type="entry name" value="MANNOSE-1-PHOSPHATE GUANYLYLTRANSFERASE"/>
    <property type="match status" value="1"/>
</dbReference>
<organism evidence="10 11">
    <name type="scientific">Desulfomonile tiedjei</name>
    <dbReference type="NCBI Taxonomy" id="2358"/>
    <lineage>
        <taxon>Bacteria</taxon>
        <taxon>Pseudomonadati</taxon>
        <taxon>Thermodesulfobacteriota</taxon>
        <taxon>Desulfomonilia</taxon>
        <taxon>Desulfomonilales</taxon>
        <taxon>Desulfomonilaceae</taxon>
        <taxon>Desulfomonile</taxon>
    </lineage>
</organism>
<dbReference type="InterPro" id="IPR051161">
    <property type="entry name" value="Mannose-6P_isomerase_type2"/>
</dbReference>
<evidence type="ECO:0000256" key="3">
    <source>
        <dbReference type="ARBA" id="ARBA00022679"/>
    </source>
</evidence>
<dbReference type="FunFam" id="3.90.550.10:FF:000046">
    <property type="entry name" value="Mannose-1-phosphate guanylyltransferase (GDP)"/>
    <property type="match status" value="1"/>
</dbReference>
<protein>
    <recommendedName>
        <fullName evidence="2">mannose-1-phosphate guanylyltransferase</fullName>
        <ecNumber evidence="2">2.7.7.13</ecNumber>
    </recommendedName>
</protein>
<dbReference type="Pfam" id="PF00483">
    <property type="entry name" value="NTP_transferase"/>
    <property type="match status" value="1"/>
</dbReference>
<accession>A0A9D6V056</accession>
<dbReference type="SUPFAM" id="SSF159283">
    <property type="entry name" value="Guanosine diphospho-D-mannose pyrophosphorylase/mannose-6-phosphate isomerase linker domain"/>
    <property type="match status" value="1"/>
</dbReference>
<dbReference type="InterPro" id="IPR005835">
    <property type="entry name" value="NTP_transferase_dom"/>
</dbReference>
<keyword evidence="4 10" id="KW-0548">Nucleotidyltransferase</keyword>
<evidence type="ECO:0000259" key="8">
    <source>
        <dbReference type="Pfam" id="PF00483"/>
    </source>
</evidence>
<evidence type="ECO:0000256" key="5">
    <source>
        <dbReference type="ARBA" id="ARBA00022741"/>
    </source>
</evidence>
<dbReference type="EMBL" id="JACRDE010000246">
    <property type="protein sequence ID" value="MBI5249635.1"/>
    <property type="molecule type" value="Genomic_DNA"/>
</dbReference>
<keyword evidence="5" id="KW-0547">Nucleotide-binding</keyword>
<evidence type="ECO:0000256" key="1">
    <source>
        <dbReference type="ARBA" id="ARBA00006115"/>
    </source>
</evidence>
<evidence type="ECO:0000256" key="6">
    <source>
        <dbReference type="ARBA" id="ARBA00023134"/>
    </source>
</evidence>
<reference evidence="10" key="1">
    <citation type="submission" date="2020-07" db="EMBL/GenBank/DDBJ databases">
        <title>Huge and variable diversity of episymbiotic CPR bacteria and DPANN archaea in groundwater ecosystems.</title>
        <authorList>
            <person name="He C.Y."/>
            <person name="Keren R."/>
            <person name="Whittaker M."/>
            <person name="Farag I.F."/>
            <person name="Doudna J."/>
            <person name="Cate J.H.D."/>
            <person name="Banfield J.F."/>
        </authorList>
    </citation>
    <scope>NUCLEOTIDE SEQUENCE</scope>
    <source>
        <strain evidence="10">NC_groundwater_1664_Pr3_B-0.1um_52_9</strain>
    </source>
</reference>
<dbReference type="Proteomes" id="UP000807825">
    <property type="component" value="Unassembled WGS sequence"/>
</dbReference>
<evidence type="ECO:0000313" key="10">
    <source>
        <dbReference type="EMBL" id="MBI5249635.1"/>
    </source>
</evidence>
<feature type="domain" description="MannoseP isomerase/GMP-like beta-helix" evidence="9">
    <location>
        <begin position="297"/>
        <end position="344"/>
    </location>
</feature>
<dbReference type="Pfam" id="PF22640">
    <property type="entry name" value="ManC_GMP_beta-helix"/>
    <property type="match status" value="1"/>
</dbReference>
<dbReference type="GO" id="GO:0005525">
    <property type="term" value="F:GTP binding"/>
    <property type="evidence" value="ECO:0007669"/>
    <property type="project" value="UniProtKB-KW"/>
</dbReference>
<comment type="caution">
    <text evidence="10">The sequence shown here is derived from an EMBL/GenBank/DDBJ whole genome shotgun (WGS) entry which is preliminary data.</text>
</comment>
<dbReference type="InterPro" id="IPR029044">
    <property type="entry name" value="Nucleotide-diphossugar_trans"/>
</dbReference>
<comment type="similarity">
    <text evidence="1">Belongs to the mannose-6-phosphate isomerase type 2 family.</text>
</comment>
<evidence type="ECO:0000256" key="2">
    <source>
        <dbReference type="ARBA" id="ARBA00012387"/>
    </source>
</evidence>